<name>A0A1E7ENY6_9STRA</name>
<dbReference type="InterPro" id="IPR016024">
    <property type="entry name" value="ARM-type_fold"/>
</dbReference>
<gene>
    <name evidence="2" type="ORF">FRACYDRAFT_251292</name>
</gene>
<evidence type="ECO:0000313" key="3">
    <source>
        <dbReference type="Proteomes" id="UP000095751"/>
    </source>
</evidence>
<dbReference type="Gene3D" id="1.25.10.10">
    <property type="entry name" value="Leucine-rich Repeat Variant"/>
    <property type="match status" value="1"/>
</dbReference>
<dbReference type="Proteomes" id="UP000095751">
    <property type="component" value="Unassembled WGS sequence"/>
</dbReference>
<evidence type="ECO:0000256" key="1">
    <source>
        <dbReference type="SAM" id="MobiDB-lite"/>
    </source>
</evidence>
<dbReference type="SUPFAM" id="SSF48371">
    <property type="entry name" value="ARM repeat"/>
    <property type="match status" value="1"/>
</dbReference>
<dbReference type="InterPro" id="IPR011989">
    <property type="entry name" value="ARM-like"/>
</dbReference>
<dbReference type="EMBL" id="KV784387">
    <property type="protein sequence ID" value="OEU07243.1"/>
    <property type="molecule type" value="Genomic_DNA"/>
</dbReference>
<organism evidence="2 3">
    <name type="scientific">Fragilariopsis cylindrus CCMP1102</name>
    <dbReference type="NCBI Taxonomy" id="635003"/>
    <lineage>
        <taxon>Eukaryota</taxon>
        <taxon>Sar</taxon>
        <taxon>Stramenopiles</taxon>
        <taxon>Ochrophyta</taxon>
        <taxon>Bacillariophyta</taxon>
        <taxon>Bacillariophyceae</taxon>
        <taxon>Bacillariophycidae</taxon>
        <taxon>Bacillariales</taxon>
        <taxon>Bacillariaceae</taxon>
        <taxon>Fragilariopsis</taxon>
    </lineage>
</organism>
<protein>
    <submittedName>
        <fullName evidence="2">Uncharacterized protein</fullName>
    </submittedName>
</protein>
<proteinExistence type="predicted"/>
<keyword evidence="3" id="KW-1185">Reference proteome</keyword>
<accession>A0A1E7ENY6</accession>
<feature type="compositionally biased region" description="Basic residues" evidence="1">
    <location>
        <begin position="1"/>
        <end position="12"/>
    </location>
</feature>
<dbReference type="OrthoDB" id="53260at2759"/>
<dbReference type="AlphaFoldDB" id="A0A1E7ENY6"/>
<feature type="region of interest" description="Disordered" evidence="1">
    <location>
        <begin position="1"/>
        <end position="27"/>
    </location>
</feature>
<sequence length="398" mass="43818">MATNRRKYKKTGRGSGGNNNPAKKPQVVLVPDPAVSAANDESDNAAAVAAGGAATASIDDELPSTDQLSRELCTIVDVVHDSRDESLHTLDNLYTWSFTEDADFLKSFHICGGIVKVLDFLKASMNDIHCKGSIRMRCIKNAADVISTVTHTGENNENKDIAAKNATTLLDCDGIDTLIAASEEYSGGGDIPQLEAVCSVWNAFKNLTCILRTDLVMIQDTALSLSDTGIDIMSQLKSVDGDIASEILGNVFLSLNNIVLKNYITKRYFQDKEVLSKCLDIFKKNGTWNFRIREELRMHEAAHFFNTCRKKNLLDESLDNGMILPLLVVALKQFPSNDKIRRHALYFIDKACSSEANNKKIILKLGVMEPLGSLLASDEINDEDEKNKVRTLISKIIA</sequence>
<reference evidence="2 3" key="1">
    <citation type="submission" date="2016-09" db="EMBL/GenBank/DDBJ databases">
        <title>Extensive genetic diversity and differential bi-allelic expression allows diatom success in the polar Southern Ocean.</title>
        <authorList>
            <consortium name="DOE Joint Genome Institute"/>
            <person name="Mock T."/>
            <person name="Otillar R.P."/>
            <person name="Strauss J."/>
            <person name="Dupont C."/>
            <person name="Frickenhaus S."/>
            <person name="Maumus F."/>
            <person name="Mcmullan M."/>
            <person name="Sanges R."/>
            <person name="Schmutz J."/>
            <person name="Toseland A."/>
            <person name="Valas R."/>
            <person name="Veluchamy A."/>
            <person name="Ward B.J."/>
            <person name="Allen A."/>
            <person name="Barry K."/>
            <person name="Falciatore A."/>
            <person name="Ferrante M."/>
            <person name="Fortunato A.E."/>
            <person name="Gloeckner G."/>
            <person name="Gruber A."/>
            <person name="Hipkin R."/>
            <person name="Janech M."/>
            <person name="Kroth P."/>
            <person name="Leese F."/>
            <person name="Lindquist E."/>
            <person name="Lyon B.R."/>
            <person name="Martin J."/>
            <person name="Mayer C."/>
            <person name="Parker M."/>
            <person name="Quesneville H."/>
            <person name="Raymond J."/>
            <person name="Uhlig C."/>
            <person name="Valentin K.U."/>
            <person name="Worden A.Z."/>
            <person name="Armbrust E.V."/>
            <person name="Bowler C."/>
            <person name="Green B."/>
            <person name="Moulton V."/>
            <person name="Van Oosterhout C."/>
            <person name="Grigoriev I."/>
        </authorList>
    </citation>
    <scope>NUCLEOTIDE SEQUENCE [LARGE SCALE GENOMIC DNA]</scope>
    <source>
        <strain evidence="2 3">CCMP1102</strain>
    </source>
</reference>
<evidence type="ECO:0000313" key="2">
    <source>
        <dbReference type="EMBL" id="OEU07243.1"/>
    </source>
</evidence>
<dbReference type="InParanoid" id="A0A1E7ENY6"/>
<dbReference type="KEGG" id="fcy:FRACYDRAFT_251292"/>